<dbReference type="NCBIfam" id="NF008586">
    <property type="entry name" value="PRK11551.1"/>
    <property type="match status" value="1"/>
</dbReference>
<dbReference type="InterPro" id="IPR011701">
    <property type="entry name" value="MFS"/>
</dbReference>
<dbReference type="InterPro" id="IPR005829">
    <property type="entry name" value="Sugar_transporter_CS"/>
</dbReference>
<reference evidence="7" key="1">
    <citation type="submission" date="2021-02" db="EMBL/GenBank/DDBJ databases">
        <title>Genome sequence of Rhodospirillales sp. strain TMPK1 isolated from soil.</title>
        <authorList>
            <person name="Nakai R."/>
            <person name="Kusada H."/>
            <person name="Tamaki H."/>
        </authorList>
    </citation>
    <scope>NUCLEOTIDE SEQUENCE</scope>
    <source>
        <strain evidence="7">TMPK1</strain>
    </source>
</reference>
<evidence type="ECO:0000256" key="2">
    <source>
        <dbReference type="ARBA" id="ARBA00022692"/>
    </source>
</evidence>
<keyword evidence="4 5" id="KW-0472">Membrane</keyword>
<dbReference type="PROSITE" id="PS00216">
    <property type="entry name" value="SUGAR_TRANSPORT_1"/>
    <property type="match status" value="1"/>
</dbReference>
<evidence type="ECO:0000259" key="6">
    <source>
        <dbReference type="PROSITE" id="PS50850"/>
    </source>
</evidence>
<comment type="subcellular location">
    <subcellularLocation>
        <location evidence="1">Membrane</location>
        <topology evidence="1">Multi-pass membrane protein</topology>
    </subcellularLocation>
</comment>
<dbReference type="InterPro" id="IPR020846">
    <property type="entry name" value="MFS_dom"/>
</dbReference>
<keyword evidence="8" id="KW-1185">Reference proteome</keyword>
<feature type="transmembrane region" description="Helical" evidence="5">
    <location>
        <begin position="127"/>
        <end position="149"/>
    </location>
</feature>
<dbReference type="RefSeq" id="WP_420245150.1">
    <property type="nucleotide sequence ID" value="NZ_BOPV01000001.1"/>
</dbReference>
<dbReference type="SUPFAM" id="SSF103473">
    <property type="entry name" value="MFS general substrate transporter"/>
    <property type="match status" value="1"/>
</dbReference>
<feature type="transmembrane region" description="Helical" evidence="5">
    <location>
        <begin position="332"/>
        <end position="358"/>
    </location>
</feature>
<feature type="transmembrane region" description="Helical" evidence="5">
    <location>
        <begin position="69"/>
        <end position="89"/>
    </location>
</feature>
<dbReference type="GO" id="GO:0046943">
    <property type="term" value="F:carboxylic acid transmembrane transporter activity"/>
    <property type="evidence" value="ECO:0007669"/>
    <property type="project" value="TreeGrafter"/>
</dbReference>
<feature type="transmembrane region" description="Helical" evidence="5">
    <location>
        <begin position="364"/>
        <end position="383"/>
    </location>
</feature>
<feature type="transmembrane region" description="Helical" evidence="5">
    <location>
        <begin position="155"/>
        <end position="174"/>
    </location>
</feature>
<dbReference type="Proteomes" id="UP000681075">
    <property type="component" value="Unassembled WGS sequence"/>
</dbReference>
<dbReference type="PROSITE" id="PS50850">
    <property type="entry name" value="MFS"/>
    <property type="match status" value="1"/>
</dbReference>
<keyword evidence="3 5" id="KW-1133">Transmembrane helix</keyword>
<dbReference type="PANTHER" id="PTHR23508:SF10">
    <property type="entry name" value="CARBOXYLIC ACID TRANSPORTER PROTEIN HOMOLOG"/>
    <property type="match status" value="1"/>
</dbReference>
<feature type="transmembrane region" description="Helical" evidence="5">
    <location>
        <begin position="41"/>
        <end position="62"/>
    </location>
</feature>
<name>A0A8S8XLA8_9PROT</name>
<feature type="domain" description="Major facilitator superfamily (MFS) profile" evidence="6">
    <location>
        <begin position="4"/>
        <end position="386"/>
    </location>
</feature>
<evidence type="ECO:0000256" key="4">
    <source>
        <dbReference type="ARBA" id="ARBA00023136"/>
    </source>
</evidence>
<dbReference type="Gene3D" id="1.20.1250.20">
    <property type="entry name" value="MFS general substrate transporter like domains"/>
    <property type="match status" value="2"/>
</dbReference>
<dbReference type="GO" id="GO:0005886">
    <property type="term" value="C:plasma membrane"/>
    <property type="evidence" value="ECO:0007669"/>
    <property type="project" value="TreeGrafter"/>
</dbReference>
<feature type="transmembrane region" description="Helical" evidence="5">
    <location>
        <begin position="296"/>
        <end position="320"/>
    </location>
</feature>
<accession>A0A8S8XLA8</accession>
<feature type="transmembrane region" description="Helical" evidence="5">
    <location>
        <begin position="95"/>
        <end position="115"/>
    </location>
</feature>
<dbReference type="PANTHER" id="PTHR23508">
    <property type="entry name" value="CARBOXYLIC ACID TRANSPORTER PROTEIN HOMOLOG"/>
    <property type="match status" value="1"/>
</dbReference>
<evidence type="ECO:0000256" key="3">
    <source>
        <dbReference type="ARBA" id="ARBA00022989"/>
    </source>
</evidence>
<comment type="caution">
    <text evidence="7">The sequence shown here is derived from an EMBL/GenBank/DDBJ whole genome shotgun (WGS) entry which is preliminary data.</text>
</comment>
<dbReference type="AlphaFoldDB" id="A0A8S8XLA8"/>
<feature type="transmembrane region" description="Helical" evidence="5">
    <location>
        <begin position="195"/>
        <end position="225"/>
    </location>
</feature>
<gene>
    <name evidence="7" type="ORF">TMPK1_38370</name>
</gene>
<evidence type="ECO:0000256" key="5">
    <source>
        <dbReference type="SAM" id="Phobius"/>
    </source>
</evidence>
<organism evidence="7 8">
    <name type="scientific">Roseiterribacter gracilis</name>
    <dbReference type="NCBI Taxonomy" id="2812848"/>
    <lineage>
        <taxon>Bacteria</taxon>
        <taxon>Pseudomonadati</taxon>
        <taxon>Pseudomonadota</taxon>
        <taxon>Alphaproteobacteria</taxon>
        <taxon>Rhodospirillales</taxon>
        <taxon>Roseiterribacteraceae</taxon>
        <taxon>Roseiterribacter</taxon>
    </lineage>
</organism>
<feature type="transmembrane region" description="Helical" evidence="5">
    <location>
        <begin position="272"/>
        <end position="290"/>
    </location>
</feature>
<dbReference type="EMBL" id="BOPV01000001">
    <property type="protein sequence ID" value="GIL41600.1"/>
    <property type="molecule type" value="Genomic_DNA"/>
</dbReference>
<evidence type="ECO:0000313" key="7">
    <source>
        <dbReference type="EMBL" id="GIL41600.1"/>
    </source>
</evidence>
<evidence type="ECO:0000256" key="1">
    <source>
        <dbReference type="ARBA" id="ARBA00004141"/>
    </source>
</evidence>
<keyword evidence="2 5" id="KW-0812">Transmembrane</keyword>
<feature type="transmembrane region" description="Helical" evidence="5">
    <location>
        <begin position="245"/>
        <end position="265"/>
    </location>
</feature>
<evidence type="ECO:0000313" key="8">
    <source>
        <dbReference type="Proteomes" id="UP000681075"/>
    </source>
</evidence>
<sequence>MRATIALCFIVAMIEGFDLQAAGVAAPLLGPAFGLAPEQMGLFFSAATLGLMLGALIGGRIADRLGRKFGLIVALVLFGVCSIATAFAWDFTSLFVARLLTGVGLGGALPSLIAVAAESSRPGKTGFAVAAMYAGIPTGGGVAALLSVLGLHGGWSTIFLIGGAAPLLVAPLLLRFLPNTMQPRTESAASNRARALAALFSAGTWRTTASLWAGFFFSLLVLYLLLNWLPALLVARGVDRTQAGMVQIAFNLAGALGGLTAGRAMDLFRQRVVVVTAFGGLIASLAILAASPPVFLYVAIAGGLVGTAIVAVQAILYGLAPLQYPIDVRGTGVGAAVAVGRLGSVVGPLLAGTLVAAGRSSAEVLLGIVPIAALGAIATFLLVKRR</sequence>
<dbReference type="InterPro" id="IPR036259">
    <property type="entry name" value="MFS_trans_sf"/>
</dbReference>
<proteinExistence type="predicted"/>
<protein>
    <submittedName>
        <fullName evidence="7">4-hydroxybenzoate transporter</fullName>
    </submittedName>
</protein>
<dbReference type="Pfam" id="PF07690">
    <property type="entry name" value="MFS_1"/>
    <property type="match status" value="1"/>
</dbReference>